<feature type="chain" id="PRO_5008088354" evidence="1">
    <location>
        <begin position="22"/>
        <end position="95"/>
    </location>
</feature>
<proteinExistence type="predicted"/>
<evidence type="ECO:0000256" key="1">
    <source>
        <dbReference type="SAM" id="SignalP"/>
    </source>
</evidence>
<organism evidence="2 3">
    <name type="scientific">Devosia elaeis</name>
    <dbReference type="NCBI Taxonomy" id="1770058"/>
    <lineage>
        <taxon>Bacteria</taxon>
        <taxon>Pseudomonadati</taxon>
        <taxon>Pseudomonadota</taxon>
        <taxon>Alphaproteobacteria</taxon>
        <taxon>Hyphomicrobiales</taxon>
        <taxon>Devosiaceae</taxon>
        <taxon>Devosia</taxon>
    </lineage>
</organism>
<dbReference type="Proteomes" id="UP000078389">
    <property type="component" value="Unassembled WGS sequence"/>
</dbReference>
<feature type="signal peptide" evidence="1">
    <location>
        <begin position="1"/>
        <end position="21"/>
    </location>
</feature>
<gene>
    <name evidence="2" type="ORF">A3840_06235</name>
</gene>
<name>A0A178I023_9HYPH</name>
<dbReference type="AlphaFoldDB" id="A0A178I023"/>
<accession>A0A178I023</accession>
<evidence type="ECO:0000313" key="3">
    <source>
        <dbReference type="Proteomes" id="UP000078389"/>
    </source>
</evidence>
<keyword evidence="3" id="KW-1185">Reference proteome</keyword>
<dbReference type="PROSITE" id="PS51257">
    <property type="entry name" value="PROKAR_LIPOPROTEIN"/>
    <property type="match status" value="1"/>
</dbReference>
<protein>
    <submittedName>
        <fullName evidence="2">Uncharacterized protein</fullName>
    </submittedName>
</protein>
<sequence length="95" mass="10468">MRNAAIIGMTIAGLLAAPAFAACPPPTPGDTPAEIKANAERLVCLQREISADTERRRQQMEIDALNNRLRDLELQRRFDNLPKPPVIVVPPPMTL</sequence>
<keyword evidence="1" id="KW-0732">Signal</keyword>
<dbReference type="EMBL" id="LVVY01000070">
    <property type="protein sequence ID" value="OAM78442.1"/>
    <property type="molecule type" value="Genomic_DNA"/>
</dbReference>
<reference evidence="2 3" key="1">
    <citation type="submission" date="2016-03" db="EMBL/GenBank/DDBJ databases">
        <title>Genome sequencing of Devosia sp. S37.</title>
        <authorList>
            <person name="Mohd Nor M."/>
        </authorList>
    </citation>
    <scope>NUCLEOTIDE SEQUENCE [LARGE SCALE GENOMIC DNA]</scope>
    <source>
        <strain evidence="2 3">S37</strain>
    </source>
</reference>
<evidence type="ECO:0000313" key="2">
    <source>
        <dbReference type="EMBL" id="OAM78442.1"/>
    </source>
</evidence>
<comment type="caution">
    <text evidence="2">The sequence shown here is derived from an EMBL/GenBank/DDBJ whole genome shotgun (WGS) entry which is preliminary data.</text>
</comment>